<evidence type="ECO:0000313" key="16">
    <source>
        <dbReference type="EMBL" id="PRD68674.1"/>
    </source>
</evidence>
<dbReference type="GO" id="GO:0046872">
    <property type="term" value="F:metal ion binding"/>
    <property type="evidence" value="ECO:0007669"/>
    <property type="project" value="UniProtKB-KW"/>
</dbReference>
<dbReference type="OrthoDB" id="9794018at2"/>
<dbReference type="NCBIfam" id="TIGR02055">
    <property type="entry name" value="APS_reductase"/>
    <property type="match status" value="1"/>
</dbReference>
<keyword evidence="6 14" id="KW-0411">Iron-sulfur</keyword>
<feature type="domain" description="Phosphoadenosine phosphosulphate reductase" evidence="15">
    <location>
        <begin position="54"/>
        <end position="228"/>
    </location>
</feature>
<dbReference type="InterPro" id="IPR011798">
    <property type="entry name" value="APS_reductase"/>
</dbReference>
<dbReference type="GO" id="GO:0004604">
    <property type="term" value="F:phosphoadenylyl-sulfate reductase (thioredoxin) activity"/>
    <property type="evidence" value="ECO:0007669"/>
    <property type="project" value="UniProtKB-UniRule"/>
</dbReference>
<dbReference type="InterPro" id="IPR004511">
    <property type="entry name" value="PAPS/APS_Rdtase"/>
</dbReference>
<dbReference type="PANTHER" id="PTHR46482:SF9">
    <property type="entry name" value="5'-ADENYLYLSULFATE REDUCTASE 1, CHLOROPLASTIC"/>
    <property type="match status" value="1"/>
</dbReference>
<dbReference type="InterPro" id="IPR014729">
    <property type="entry name" value="Rossmann-like_a/b/a_fold"/>
</dbReference>
<dbReference type="HAMAP" id="MF_00063">
    <property type="entry name" value="CysH"/>
    <property type="match status" value="1"/>
</dbReference>
<sequence>MSDTTSLGASSAFKPQRLSATELHAKPSADYADKLATTQALLRRAAAEFQPIKQASSLGAEDVVITHLINALALDIPVFVLETGRLHAETLELLERTEAHSRAPIQIYRPQHEAVIEFVRHKGQNSIYDSIALRKECCGIRKMEPLARALAGQKAWITGLRREQSNARAEVPLIDESEVASKGLTKFNPLADWSWGDVWHYIAQNQVDYNPLHDQFFPSIGCVPCTRAISLGEEFRAGRWWWEDESAKECGLHVRAS</sequence>
<evidence type="ECO:0000256" key="13">
    <source>
        <dbReference type="ARBA" id="ARBA00048441"/>
    </source>
</evidence>
<dbReference type="PANTHER" id="PTHR46482">
    <property type="entry name" value="5'-ADENYLYLSULFATE REDUCTASE 3, CHLOROPLASTIC"/>
    <property type="match status" value="1"/>
</dbReference>
<comment type="similarity">
    <text evidence="1 14">Belongs to the PAPS reductase family. CysH subfamily.</text>
</comment>
<dbReference type="SUPFAM" id="SSF52402">
    <property type="entry name" value="Adenine nucleotide alpha hydrolases-like"/>
    <property type="match status" value="1"/>
</dbReference>
<feature type="binding site" evidence="14">
    <location>
        <position position="225"/>
    </location>
    <ligand>
        <name>[4Fe-4S] cluster</name>
        <dbReference type="ChEBI" id="CHEBI:49883"/>
    </ligand>
</feature>
<keyword evidence="5 14" id="KW-0408">Iron</keyword>
<dbReference type="GO" id="GO:0070814">
    <property type="term" value="P:hydrogen sulfide biosynthetic process"/>
    <property type="evidence" value="ECO:0007669"/>
    <property type="project" value="UniProtKB-UniRule"/>
</dbReference>
<dbReference type="GO" id="GO:0019344">
    <property type="term" value="P:cysteine biosynthetic process"/>
    <property type="evidence" value="ECO:0007669"/>
    <property type="project" value="InterPro"/>
</dbReference>
<proteinExistence type="inferred from homology"/>
<feature type="active site" description="Nucleophile; cysteine thiosulfonate intermediate" evidence="14">
    <location>
        <position position="250"/>
    </location>
</feature>
<evidence type="ECO:0000256" key="6">
    <source>
        <dbReference type="ARBA" id="ARBA00023014"/>
    </source>
</evidence>
<dbReference type="AlphaFoldDB" id="A0A2S9KE15"/>
<evidence type="ECO:0000256" key="10">
    <source>
        <dbReference type="ARBA" id="ARBA00029514"/>
    </source>
</evidence>
<accession>A0A2S9KE15</accession>
<dbReference type="PIRSF" id="PIRSF000857">
    <property type="entry name" value="PAPS_reductase"/>
    <property type="match status" value="1"/>
</dbReference>
<keyword evidence="4 14" id="KW-0560">Oxidoreductase</keyword>
<evidence type="ECO:0000259" key="15">
    <source>
        <dbReference type="Pfam" id="PF01507"/>
    </source>
</evidence>
<comment type="pathway">
    <text evidence="8 14">Sulfur metabolism; hydrogen sulfide biosynthesis; sulfite from sulfate.</text>
</comment>
<dbReference type="NCBIfam" id="NF002537">
    <property type="entry name" value="PRK02090.1"/>
    <property type="match status" value="1"/>
</dbReference>
<keyword evidence="3 14" id="KW-0479">Metal-binding</keyword>
<dbReference type="EMBL" id="PVLR01000024">
    <property type="protein sequence ID" value="PRD68674.1"/>
    <property type="molecule type" value="Genomic_DNA"/>
</dbReference>
<gene>
    <name evidence="14" type="primary">cysH</name>
    <name evidence="16" type="ORF">C6P61_09180</name>
</gene>
<keyword evidence="2 14" id="KW-0963">Cytoplasm</keyword>
<evidence type="ECO:0000256" key="3">
    <source>
        <dbReference type="ARBA" id="ARBA00022723"/>
    </source>
</evidence>
<dbReference type="EC" id="1.8.4.10" evidence="9 14"/>
<evidence type="ECO:0000313" key="17">
    <source>
        <dbReference type="Proteomes" id="UP000238326"/>
    </source>
</evidence>
<dbReference type="InterPro" id="IPR002500">
    <property type="entry name" value="PAPS_reduct_dom"/>
</dbReference>
<protein>
    <recommendedName>
        <fullName evidence="10 14">Adenosine 5'-phosphosulfate reductase</fullName>
        <shortName evidence="14">APS reductase</shortName>
        <ecNumber evidence="9 14">1.8.4.10</ecNumber>
    </recommendedName>
    <alternativeName>
        <fullName evidence="12 14">5'-adenylylsulfate reductase</fullName>
    </alternativeName>
    <alternativeName>
        <fullName evidence="11 14">Thioredoxin-dependent 5'-adenylylsulfate reductase</fullName>
    </alternativeName>
</protein>
<dbReference type="Proteomes" id="UP000238326">
    <property type="component" value="Unassembled WGS sequence"/>
</dbReference>
<evidence type="ECO:0000256" key="1">
    <source>
        <dbReference type="ARBA" id="ARBA00009732"/>
    </source>
</evidence>
<evidence type="ECO:0000256" key="4">
    <source>
        <dbReference type="ARBA" id="ARBA00023002"/>
    </source>
</evidence>
<dbReference type="GO" id="GO:0051539">
    <property type="term" value="F:4 iron, 4 sulfur cluster binding"/>
    <property type="evidence" value="ECO:0007669"/>
    <property type="project" value="UniProtKB-UniRule"/>
</dbReference>
<feature type="binding site" evidence="14">
    <location>
        <position position="222"/>
    </location>
    <ligand>
        <name>[4Fe-4S] cluster</name>
        <dbReference type="ChEBI" id="CHEBI:49883"/>
    </ligand>
</feature>
<evidence type="ECO:0000256" key="5">
    <source>
        <dbReference type="ARBA" id="ARBA00023004"/>
    </source>
</evidence>
<comment type="subcellular location">
    <subcellularLocation>
        <location evidence="14">Cytoplasm</location>
    </subcellularLocation>
</comment>
<comment type="catalytic activity">
    <reaction evidence="13 14">
        <text>[thioredoxin]-disulfide + sulfite + AMP + 2 H(+) = adenosine 5'-phosphosulfate + [thioredoxin]-dithiol</text>
        <dbReference type="Rhea" id="RHEA:21976"/>
        <dbReference type="Rhea" id="RHEA-COMP:10698"/>
        <dbReference type="Rhea" id="RHEA-COMP:10700"/>
        <dbReference type="ChEBI" id="CHEBI:15378"/>
        <dbReference type="ChEBI" id="CHEBI:17359"/>
        <dbReference type="ChEBI" id="CHEBI:29950"/>
        <dbReference type="ChEBI" id="CHEBI:50058"/>
        <dbReference type="ChEBI" id="CHEBI:58243"/>
        <dbReference type="ChEBI" id="CHEBI:456215"/>
        <dbReference type="EC" id="1.8.4.10"/>
    </reaction>
</comment>
<dbReference type="Gene3D" id="3.40.50.620">
    <property type="entry name" value="HUPs"/>
    <property type="match status" value="1"/>
</dbReference>
<evidence type="ECO:0000256" key="2">
    <source>
        <dbReference type="ARBA" id="ARBA00022490"/>
    </source>
</evidence>
<evidence type="ECO:0000256" key="11">
    <source>
        <dbReference type="ARBA" id="ARBA00030894"/>
    </source>
</evidence>
<evidence type="ECO:0000256" key="14">
    <source>
        <dbReference type="HAMAP-Rule" id="MF_00063"/>
    </source>
</evidence>
<comment type="function">
    <text evidence="7 14">Catalyzes the formation of sulfite from adenosine 5'-phosphosulfate (APS) using thioredoxin as an electron donor.</text>
</comment>
<comment type="cofactor">
    <cofactor evidence="14">
        <name>[4Fe-4S] cluster</name>
        <dbReference type="ChEBI" id="CHEBI:49883"/>
    </cofactor>
    <text evidence="14">Binds 1 [4Fe-4S] cluster per subunit.</text>
</comment>
<organism evidence="16 17">
    <name type="scientific">Malikia spinosa</name>
    <dbReference type="NCBI Taxonomy" id="86180"/>
    <lineage>
        <taxon>Bacteria</taxon>
        <taxon>Pseudomonadati</taxon>
        <taxon>Pseudomonadota</taxon>
        <taxon>Betaproteobacteria</taxon>
        <taxon>Burkholderiales</taxon>
        <taxon>Comamonadaceae</taxon>
        <taxon>Malikia</taxon>
    </lineage>
</organism>
<dbReference type="GO" id="GO:0019379">
    <property type="term" value="P:sulfate assimilation, phosphoadenylyl sulfate reduction by phosphoadenylyl-sulfate reductase (thioredoxin)"/>
    <property type="evidence" value="ECO:0007669"/>
    <property type="project" value="UniProtKB-UniRule"/>
</dbReference>
<dbReference type="GO" id="GO:0043866">
    <property type="term" value="F:adenylyl-sulfate reductase (thioredoxin) activity"/>
    <property type="evidence" value="ECO:0007669"/>
    <property type="project" value="UniProtKB-EC"/>
</dbReference>
<evidence type="ECO:0000256" key="7">
    <source>
        <dbReference type="ARBA" id="ARBA00024298"/>
    </source>
</evidence>
<comment type="caution">
    <text evidence="16">The sequence shown here is derived from an EMBL/GenBank/DDBJ whole genome shotgun (WGS) entry which is preliminary data.</text>
</comment>
<feature type="binding site" evidence="14">
    <location>
        <position position="138"/>
    </location>
    <ligand>
        <name>[4Fe-4S] cluster</name>
        <dbReference type="ChEBI" id="CHEBI:49883"/>
    </ligand>
</feature>
<dbReference type="CDD" id="cd23945">
    <property type="entry name" value="PAPS_reductase"/>
    <property type="match status" value="1"/>
</dbReference>
<keyword evidence="17" id="KW-1185">Reference proteome</keyword>
<evidence type="ECO:0000256" key="12">
    <source>
        <dbReference type="ARBA" id="ARBA00032041"/>
    </source>
</evidence>
<dbReference type="Pfam" id="PF01507">
    <property type="entry name" value="PAPS_reduct"/>
    <property type="match status" value="1"/>
</dbReference>
<feature type="binding site" evidence="14">
    <location>
        <position position="137"/>
    </location>
    <ligand>
        <name>[4Fe-4S] cluster</name>
        <dbReference type="ChEBI" id="CHEBI:49883"/>
    </ligand>
</feature>
<name>A0A2S9KE15_9BURK</name>
<evidence type="ECO:0000256" key="9">
    <source>
        <dbReference type="ARBA" id="ARBA00024386"/>
    </source>
</evidence>
<dbReference type="GO" id="GO:0005737">
    <property type="term" value="C:cytoplasm"/>
    <property type="evidence" value="ECO:0007669"/>
    <property type="project" value="UniProtKB-SubCell"/>
</dbReference>
<evidence type="ECO:0000256" key="8">
    <source>
        <dbReference type="ARBA" id="ARBA00024327"/>
    </source>
</evidence>
<dbReference type="RefSeq" id="WP_105729633.1">
    <property type="nucleotide sequence ID" value="NZ_PVLR01000024.1"/>
</dbReference>
<reference evidence="16 17" key="1">
    <citation type="submission" date="2018-03" db="EMBL/GenBank/DDBJ databases">
        <title>Comparative genomics illustrates the genes involved in a hyperalkaliphilic mechanisms of Serpentinomonas isolated from highly-alkaline calcium-rich serpentinized springs.</title>
        <authorList>
            <person name="Suzuki S."/>
            <person name="Ishii S."/>
            <person name="Walworth N."/>
            <person name="Bird L."/>
            <person name="Kuenen J.G."/>
            <person name="Nealson K.H."/>
        </authorList>
    </citation>
    <scope>NUCLEOTIDE SEQUENCE [LARGE SCALE GENOMIC DNA]</scope>
    <source>
        <strain evidence="16 17">83</strain>
    </source>
</reference>